<proteinExistence type="predicted"/>
<reference evidence="3 4" key="1">
    <citation type="submission" date="2021-05" db="EMBL/GenBank/DDBJ databases">
        <title>A Polyphasic approach of four new species of the genus Ohtaekwangia: Ohtaekwangia histidinii sp. nov., Ohtaekwangia cretensis sp. nov., Ohtaekwangia indiensis sp. nov., Ohtaekwangia reichenbachii sp. nov. from diverse environment.</title>
        <authorList>
            <person name="Octaviana S."/>
        </authorList>
    </citation>
    <scope>NUCLEOTIDE SEQUENCE [LARGE SCALE GENOMIC DNA]</scope>
    <source>
        <strain evidence="3 4">PWU20</strain>
    </source>
</reference>
<dbReference type="Gene3D" id="3.50.70.20">
    <property type="entry name" value="Cytochrome P460"/>
    <property type="match status" value="1"/>
</dbReference>
<dbReference type="RefSeq" id="WP_254157516.1">
    <property type="nucleotide sequence ID" value="NZ_JAHESD010000098.1"/>
</dbReference>
<feature type="domain" description="Haem-binding" evidence="2">
    <location>
        <begin position="7"/>
        <end position="136"/>
    </location>
</feature>
<dbReference type="Pfam" id="PF16694">
    <property type="entry name" value="Cytochrome_P460"/>
    <property type="match status" value="1"/>
</dbReference>
<dbReference type="SUPFAM" id="SSF46626">
    <property type="entry name" value="Cytochrome c"/>
    <property type="match status" value="1"/>
</dbReference>
<evidence type="ECO:0000256" key="1">
    <source>
        <dbReference type="SAM" id="MobiDB-lite"/>
    </source>
</evidence>
<gene>
    <name evidence="3" type="ORF">KK060_23720</name>
</gene>
<feature type="region of interest" description="Disordered" evidence="1">
    <location>
        <begin position="142"/>
        <end position="164"/>
    </location>
</feature>
<dbReference type="InterPro" id="IPR025992">
    <property type="entry name" value="Haem-bd"/>
</dbReference>
<keyword evidence="4" id="KW-1185">Reference proteome</keyword>
<dbReference type="SMART" id="SM01235">
    <property type="entry name" value="Haem_bd"/>
    <property type="match status" value="1"/>
</dbReference>
<name>A0ABS5VY25_9BACT</name>
<evidence type="ECO:0000259" key="2">
    <source>
        <dbReference type="SMART" id="SM01235"/>
    </source>
</evidence>
<organism evidence="3 4">
    <name type="scientific">Chryseosolibacter indicus</name>
    <dbReference type="NCBI Taxonomy" id="2782351"/>
    <lineage>
        <taxon>Bacteria</taxon>
        <taxon>Pseudomonadati</taxon>
        <taxon>Bacteroidota</taxon>
        <taxon>Cytophagia</taxon>
        <taxon>Cytophagales</taxon>
        <taxon>Chryseotaleaceae</taxon>
        <taxon>Chryseosolibacter</taxon>
    </lineage>
</organism>
<protein>
    <submittedName>
        <fullName evidence="3">Heme-binding domain-containing protein</fullName>
    </submittedName>
</protein>
<dbReference type="InterPro" id="IPR032033">
    <property type="entry name" value="Cytochrome_P460"/>
</dbReference>
<dbReference type="Proteomes" id="UP000772618">
    <property type="component" value="Unassembled WGS sequence"/>
</dbReference>
<evidence type="ECO:0000313" key="3">
    <source>
        <dbReference type="EMBL" id="MBT1706308.1"/>
    </source>
</evidence>
<sequence>MAAGFLAVFLVIIQIYRPPLENPPVTGEIEVSPDIGQVLRNSCYNCHSNETKLKWFDELAPAYWLVTSHIRQARAALNFSEWDKLTPPQQKAKLFWGLNRILANEMPPPEYSLLHPEAHLSTDDIDAIKRYLVKISPRNLSVKNGTSPAPSQKKDSSISQPLPTANGIDFIPDYQRWKAISTTDRFDNGTMRVIYGNSVAVEAIANDNTNPWPDGTVFAKVAWTQAADSTGLIRTGEFKQVEFMIKDQKKYADTEGWGWARWLGKQLVPYGNDALFTQECVACHTPRKESNFVFTQPLVYKKP</sequence>
<dbReference type="InterPro" id="IPR036909">
    <property type="entry name" value="Cyt_c-like_dom_sf"/>
</dbReference>
<dbReference type="InterPro" id="IPR038142">
    <property type="entry name" value="Cytochrome_P460_sp"/>
</dbReference>
<comment type="caution">
    <text evidence="3">The sequence shown here is derived from an EMBL/GenBank/DDBJ whole genome shotgun (WGS) entry which is preliminary data.</text>
</comment>
<dbReference type="CDD" id="cd20753">
    <property type="entry name" value="cyt_P460_Mc-like"/>
    <property type="match status" value="1"/>
</dbReference>
<dbReference type="EMBL" id="JAHESD010000098">
    <property type="protein sequence ID" value="MBT1706308.1"/>
    <property type="molecule type" value="Genomic_DNA"/>
</dbReference>
<evidence type="ECO:0000313" key="4">
    <source>
        <dbReference type="Proteomes" id="UP000772618"/>
    </source>
</evidence>
<dbReference type="Pfam" id="PF14376">
    <property type="entry name" value="Haem_bd"/>
    <property type="match status" value="1"/>
</dbReference>
<accession>A0ABS5VY25</accession>